<organism evidence="5 6">
    <name type="scientific">Arthrobacter woluwensis</name>
    <dbReference type="NCBI Taxonomy" id="156980"/>
    <lineage>
        <taxon>Bacteria</taxon>
        <taxon>Bacillati</taxon>
        <taxon>Actinomycetota</taxon>
        <taxon>Actinomycetes</taxon>
        <taxon>Micrococcales</taxon>
        <taxon>Micrococcaceae</taxon>
        <taxon>Arthrobacter</taxon>
    </lineage>
</organism>
<reference evidence="5 6" key="1">
    <citation type="submission" date="2016-10" db="EMBL/GenBank/DDBJ databases">
        <authorList>
            <person name="de Groot N.N."/>
        </authorList>
    </citation>
    <scope>NUCLEOTIDE SEQUENCE [LARGE SCALE GENOMIC DNA]</scope>
    <source>
        <strain evidence="5 6">DSM 10495</strain>
    </source>
</reference>
<dbReference type="SUPFAM" id="SSF46785">
    <property type="entry name" value="Winged helix' DNA-binding domain"/>
    <property type="match status" value="1"/>
</dbReference>
<dbReference type="InterPro" id="IPR036390">
    <property type="entry name" value="WH_DNA-bd_sf"/>
</dbReference>
<gene>
    <name evidence="5" type="ORF">SAMN04489745_1747</name>
</gene>
<feature type="domain" description="HTH gntR-type" evidence="4">
    <location>
        <begin position="10"/>
        <end position="77"/>
    </location>
</feature>
<dbReference type="PROSITE" id="PS50949">
    <property type="entry name" value="HTH_GNTR"/>
    <property type="match status" value="1"/>
</dbReference>
<evidence type="ECO:0000313" key="5">
    <source>
        <dbReference type="EMBL" id="SEB97633.1"/>
    </source>
</evidence>
<dbReference type="InterPro" id="IPR008920">
    <property type="entry name" value="TF_FadR/GntR_C"/>
</dbReference>
<evidence type="ECO:0000313" key="6">
    <source>
        <dbReference type="Proteomes" id="UP000182652"/>
    </source>
</evidence>
<dbReference type="Proteomes" id="UP000182652">
    <property type="component" value="Unassembled WGS sequence"/>
</dbReference>
<keyword evidence="1" id="KW-0805">Transcription regulation</keyword>
<dbReference type="SUPFAM" id="SSF48008">
    <property type="entry name" value="GntR ligand-binding domain-like"/>
    <property type="match status" value="1"/>
</dbReference>
<dbReference type="EMBL" id="FNSN01000003">
    <property type="protein sequence ID" value="SEB97633.1"/>
    <property type="molecule type" value="Genomic_DNA"/>
</dbReference>
<dbReference type="CDD" id="cd07377">
    <property type="entry name" value="WHTH_GntR"/>
    <property type="match status" value="1"/>
</dbReference>
<dbReference type="SMART" id="SM00345">
    <property type="entry name" value="HTH_GNTR"/>
    <property type="match status" value="1"/>
</dbReference>
<dbReference type="PANTHER" id="PTHR43537">
    <property type="entry name" value="TRANSCRIPTIONAL REGULATOR, GNTR FAMILY"/>
    <property type="match status" value="1"/>
</dbReference>
<dbReference type="RefSeq" id="WP_066210626.1">
    <property type="nucleotide sequence ID" value="NZ_FNSN01000003.1"/>
</dbReference>
<dbReference type="Pfam" id="PF07729">
    <property type="entry name" value="FCD"/>
    <property type="match status" value="1"/>
</dbReference>
<dbReference type="STRING" id="156980.SAMN04489745_1747"/>
<dbReference type="InterPro" id="IPR011711">
    <property type="entry name" value="GntR_C"/>
</dbReference>
<dbReference type="AlphaFoldDB" id="A0A1H4NQU4"/>
<keyword evidence="6" id="KW-1185">Reference proteome</keyword>
<dbReference type="SMART" id="SM00895">
    <property type="entry name" value="FCD"/>
    <property type="match status" value="1"/>
</dbReference>
<dbReference type="GO" id="GO:0003677">
    <property type="term" value="F:DNA binding"/>
    <property type="evidence" value="ECO:0007669"/>
    <property type="project" value="UniProtKB-KW"/>
</dbReference>
<keyword evidence="3" id="KW-0804">Transcription</keyword>
<dbReference type="Gene3D" id="1.20.120.530">
    <property type="entry name" value="GntR ligand-binding domain-like"/>
    <property type="match status" value="1"/>
</dbReference>
<evidence type="ECO:0000256" key="2">
    <source>
        <dbReference type="ARBA" id="ARBA00023125"/>
    </source>
</evidence>
<proteinExistence type="predicted"/>
<accession>A0A1H4NQU4</accession>
<dbReference type="InterPro" id="IPR036388">
    <property type="entry name" value="WH-like_DNA-bd_sf"/>
</dbReference>
<evidence type="ECO:0000259" key="4">
    <source>
        <dbReference type="PROSITE" id="PS50949"/>
    </source>
</evidence>
<protein>
    <submittedName>
        <fullName evidence="5">DNA-binding transcriptional regulator, GntR family</fullName>
    </submittedName>
</protein>
<name>A0A1H4NQU4_9MICC</name>
<sequence length="218" mass="24127">MTADPGVAGRSLADQAYETIKDRLVMLDIRPGEPLNDGLLAAELGMGRTPVREAIKRLETDHLLVSYPRRGTFATSVDITELAAIWDIRSVLEPVAARRAAENATPAVRQEMKHVIERLLAVDESADAQSELMRLDMSVHRLIYRAAGNPHLEDVLIRYDNLSTRIWCLVIERLPGLSGHIVEHAALLQAIVDGDADRAAELALAHVTDFETEIRKVL</sequence>
<dbReference type="Gene3D" id="1.10.10.10">
    <property type="entry name" value="Winged helix-like DNA-binding domain superfamily/Winged helix DNA-binding domain"/>
    <property type="match status" value="1"/>
</dbReference>
<dbReference type="InterPro" id="IPR000524">
    <property type="entry name" value="Tscrpt_reg_HTH_GntR"/>
</dbReference>
<evidence type="ECO:0000256" key="3">
    <source>
        <dbReference type="ARBA" id="ARBA00023163"/>
    </source>
</evidence>
<evidence type="ECO:0000256" key="1">
    <source>
        <dbReference type="ARBA" id="ARBA00023015"/>
    </source>
</evidence>
<keyword evidence="2 5" id="KW-0238">DNA-binding</keyword>
<dbReference type="GO" id="GO:0003700">
    <property type="term" value="F:DNA-binding transcription factor activity"/>
    <property type="evidence" value="ECO:0007669"/>
    <property type="project" value="InterPro"/>
</dbReference>
<dbReference type="Pfam" id="PF00392">
    <property type="entry name" value="GntR"/>
    <property type="match status" value="1"/>
</dbReference>
<dbReference type="PANTHER" id="PTHR43537:SF5">
    <property type="entry name" value="UXU OPERON TRANSCRIPTIONAL REGULATOR"/>
    <property type="match status" value="1"/>
</dbReference>